<accession>A0A542DQG0</accession>
<reference evidence="3 4" key="1">
    <citation type="submission" date="2019-06" db="EMBL/GenBank/DDBJ databases">
        <title>Sequencing the genomes of 1000 actinobacteria strains.</title>
        <authorList>
            <person name="Klenk H.-P."/>
        </authorList>
    </citation>
    <scope>NUCLEOTIDE SEQUENCE [LARGE SCALE GENOMIC DNA]</scope>
    <source>
        <strain evidence="3 4">DSM 45679</strain>
    </source>
</reference>
<proteinExistence type="predicted"/>
<dbReference type="EMBL" id="VFML01000001">
    <property type="protein sequence ID" value="TQJ05338.1"/>
    <property type="molecule type" value="Genomic_DNA"/>
</dbReference>
<dbReference type="InterPro" id="IPR011042">
    <property type="entry name" value="6-blade_b-propeller_TolB-like"/>
</dbReference>
<dbReference type="Proteomes" id="UP000320876">
    <property type="component" value="Unassembled WGS sequence"/>
</dbReference>
<dbReference type="Gene3D" id="2.120.10.30">
    <property type="entry name" value="TolB, C-terminal domain"/>
    <property type="match status" value="1"/>
</dbReference>
<evidence type="ECO:0000256" key="1">
    <source>
        <dbReference type="SAM" id="MobiDB-lite"/>
    </source>
</evidence>
<organism evidence="3 4">
    <name type="scientific">Amycolatopsis cihanbeyliensis</name>
    <dbReference type="NCBI Taxonomy" id="1128664"/>
    <lineage>
        <taxon>Bacteria</taxon>
        <taxon>Bacillati</taxon>
        <taxon>Actinomycetota</taxon>
        <taxon>Actinomycetes</taxon>
        <taxon>Pseudonocardiales</taxon>
        <taxon>Pseudonocardiaceae</taxon>
        <taxon>Amycolatopsis</taxon>
    </lineage>
</organism>
<sequence>MRTPRGRVLLGGTLIGMVLALMAGYVVWRGAGGDAGARAGNLDLHRTGTLLHVKAGGGVVQSTMDGTWLGAGPHCVRAYAAGGTLACLRGLGRRFSAELEVYGSGGHSELTLPLWGIPSRVRVSASGNLVGWTVFREGDSYLANGAYSTTAGIYDLRSGAHYGSLEDFQPLLDGSPYRRQDVNYWGVTFAEDDRTFYATMSSAGSTWLMRGDLATRTLTALRRNVECPSLSPDGTRIAYKKRNGQRWRLHVLDLATGADTALAEPDHVDDQPAWLDPHTIAYTKPGPAVFAVPADGGGAPRRLTAGASPSPVR</sequence>
<dbReference type="AlphaFoldDB" id="A0A542DQG0"/>
<name>A0A542DQG0_AMYCI</name>
<keyword evidence="2" id="KW-1133">Transmembrane helix</keyword>
<gene>
    <name evidence="3" type="ORF">FB471_5166</name>
</gene>
<feature type="transmembrane region" description="Helical" evidence="2">
    <location>
        <begin position="7"/>
        <end position="28"/>
    </location>
</feature>
<evidence type="ECO:0000256" key="2">
    <source>
        <dbReference type="SAM" id="Phobius"/>
    </source>
</evidence>
<evidence type="ECO:0000313" key="4">
    <source>
        <dbReference type="Proteomes" id="UP000320876"/>
    </source>
</evidence>
<dbReference type="RefSeq" id="WP_211358140.1">
    <property type="nucleotide sequence ID" value="NZ_VFML01000001.1"/>
</dbReference>
<keyword evidence="2" id="KW-0472">Membrane</keyword>
<comment type="caution">
    <text evidence="3">The sequence shown here is derived from an EMBL/GenBank/DDBJ whole genome shotgun (WGS) entry which is preliminary data.</text>
</comment>
<feature type="region of interest" description="Disordered" evidence="1">
    <location>
        <begin position="294"/>
        <end position="313"/>
    </location>
</feature>
<keyword evidence="2" id="KW-0812">Transmembrane</keyword>
<dbReference type="SUPFAM" id="SSF69304">
    <property type="entry name" value="Tricorn protease N-terminal domain"/>
    <property type="match status" value="1"/>
</dbReference>
<protein>
    <recommendedName>
        <fullName evidence="5">WD40 repeat protein</fullName>
    </recommendedName>
</protein>
<evidence type="ECO:0000313" key="3">
    <source>
        <dbReference type="EMBL" id="TQJ05338.1"/>
    </source>
</evidence>
<keyword evidence="4" id="KW-1185">Reference proteome</keyword>
<evidence type="ECO:0008006" key="5">
    <source>
        <dbReference type="Google" id="ProtNLM"/>
    </source>
</evidence>